<evidence type="ECO:0008006" key="4">
    <source>
        <dbReference type="Google" id="ProtNLM"/>
    </source>
</evidence>
<dbReference type="RefSeq" id="WP_094094228.1">
    <property type="nucleotide sequence ID" value="NZ_BMHF01000021.1"/>
</dbReference>
<dbReference type="Pfam" id="PF13025">
    <property type="entry name" value="DUF3886"/>
    <property type="match status" value="1"/>
</dbReference>
<organism evidence="2 3">
    <name type="scientific">Paenibacillus physcomitrellae</name>
    <dbReference type="NCBI Taxonomy" id="1619311"/>
    <lineage>
        <taxon>Bacteria</taxon>
        <taxon>Bacillati</taxon>
        <taxon>Bacillota</taxon>
        <taxon>Bacilli</taxon>
        <taxon>Bacillales</taxon>
        <taxon>Paenibacillaceae</taxon>
        <taxon>Paenibacillus</taxon>
    </lineage>
</organism>
<sequence length="86" mass="10122">MAKKNQGSRPVAGREDNQAATLKDLLNPAVVSKLKEQAAEMKREEETRKEEERKRVEEARRQEQKKLESSFEYLLNNSSQDWKKFK</sequence>
<feature type="region of interest" description="Disordered" evidence="1">
    <location>
        <begin position="36"/>
        <end position="72"/>
    </location>
</feature>
<dbReference type="EMBL" id="BMHF01000021">
    <property type="protein sequence ID" value="GGA50313.1"/>
    <property type="molecule type" value="Genomic_DNA"/>
</dbReference>
<proteinExistence type="predicted"/>
<reference evidence="3" key="1">
    <citation type="journal article" date="2019" name="Int. J. Syst. Evol. Microbiol.">
        <title>The Global Catalogue of Microorganisms (GCM) 10K type strain sequencing project: providing services to taxonomists for standard genome sequencing and annotation.</title>
        <authorList>
            <consortium name="The Broad Institute Genomics Platform"/>
            <consortium name="The Broad Institute Genome Sequencing Center for Infectious Disease"/>
            <person name="Wu L."/>
            <person name="Ma J."/>
        </authorList>
    </citation>
    <scope>NUCLEOTIDE SEQUENCE [LARGE SCALE GENOMIC DNA]</scope>
    <source>
        <strain evidence="3">CGMCC 1.15044</strain>
    </source>
</reference>
<gene>
    <name evidence="2" type="ORF">GCM10010917_39420</name>
</gene>
<dbReference type="Proteomes" id="UP000609323">
    <property type="component" value="Unassembled WGS sequence"/>
</dbReference>
<feature type="compositionally biased region" description="Basic and acidic residues" evidence="1">
    <location>
        <begin position="36"/>
        <end position="69"/>
    </location>
</feature>
<evidence type="ECO:0000313" key="3">
    <source>
        <dbReference type="Proteomes" id="UP000609323"/>
    </source>
</evidence>
<feature type="region of interest" description="Disordered" evidence="1">
    <location>
        <begin position="1"/>
        <end position="24"/>
    </location>
</feature>
<dbReference type="InterPro" id="IPR024980">
    <property type="entry name" value="DUF3886"/>
</dbReference>
<keyword evidence="3" id="KW-1185">Reference proteome</keyword>
<accession>A0ABQ1GTT6</accession>
<evidence type="ECO:0000256" key="1">
    <source>
        <dbReference type="SAM" id="MobiDB-lite"/>
    </source>
</evidence>
<name>A0ABQ1GTT6_9BACL</name>
<comment type="caution">
    <text evidence="2">The sequence shown here is derived from an EMBL/GenBank/DDBJ whole genome shotgun (WGS) entry which is preliminary data.</text>
</comment>
<evidence type="ECO:0000313" key="2">
    <source>
        <dbReference type="EMBL" id="GGA50313.1"/>
    </source>
</evidence>
<protein>
    <recommendedName>
        <fullName evidence="4">DUF3886 domain-containing protein</fullName>
    </recommendedName>
</protein>